<proteinExistence type="inferred from homology"/>
<dbReference type="PANTHER" id="PTHR35201:SF4">
    <property type="entry name" value="BETA-PINACENE SYNTHASE-RELATED"/>
    <property type="match status" value="1"/>
</dbReference>
<dbReference type="SFLD" id="SFLDS00005">
    <property type="entry name" value="Isoprenoid_Synthase_Type_I"/>
    <property type="match status" value="1"/>
</dbReference>
<name>A0A1T5N6V1_9BACT</name>
<comment type="cofactor">
    <cofactor evidence="1">
        <name>Mg(2+)</name>
        <dbReference type="ChEBI" id="CHEBI:18420"/>
    </cofactor>
</comment>
<dbReference type="RefSeq" id="WP_079467945.1">
    <property type="nucleotide sequence ID" value="NZ_FUZZ01000001.1"/>
</dbReference>
<dbReference type="AlphaFoldDB" id="A0A1T5N6V1"/>
<dbReference type="SFLD" id="SFLDG01020">
    <property type="entry name" value="Terpene_Cyclase_Like_2"/>
    <property type="match status" value="1"/>
</dbReference>
<gene>
    <name evidence="2" type="ORF">SAMN05660461_0624</name>
</gene>
<dbReference type="Pfam" id="PF19086">
    <property type="entry name" value="Terpene_syn_C_2"/>
    <property type="match status" value="1"/>
</dbReference>
<dbReference type="STRING" id="393003.SAMN05660461_0624"/>
<reference evidence="3" key="1">
    <citation type="submission" date="2017-02" db="EMBL/GenBank/DDBJ databases">
        <authorList>
            <person name="Varghese N."/>
            <person name="Submissions S."/>
        </authorList>
    </citation>
    <scope>NUCLEOTIDE SEQUENCE [LARGE SCALE GENOMIC DNA]</scope>
    <source>
        <strain evidence="3">DSM 18108</strain>
    </source>
</reference>
<dbReference type="Gene3D" id="1.10.600.10">
    <property type="entry name" value="Farnesyl Diphosphate Synthase"/>
    <property type="match status" value="1"/>
</dbReference>
<comment type="similarity">
    <text evidence="1">Belongs to the terpene synthase family.</text>
</comment>
<dbReference type="InterPro" id="IPR034686">
    <property type="entry name" value="Terpene_cyclase-like_2"/>
</dbReference>
<evidence type="ECO:0000313" key="2">
    <source>
        <dbReference type="EMBL" id="SKC96186.1"/>
    </source>
</evidence>
<dbReference type="EMBL" id="FUZZ01000001">
    <property type="protein sequence ID" value="SKC96186.1"/>
    <property type="molecule type" value="Genomic_DNA"/>
</dbReference>
<dbReference type="EC" id="4.2.3.-" evidence="1"/>
<accession>A0A1T5N6V1</accession>
<keyword evidence="3" id="KW-1185">Reference proteome</keyword>
<keyword evidence="1" id="KW-0456">Lyase</keyword>
<protein>
    <recommendedName>
        <fullName evidence="1">Terpene synthase</fullName>
        <ecNumber evidence="1">4.2.3.-</ecNumber>
    </recommendedName>
</protein>
<dbReference type="GO" id="GO:0046872">
    <property type="term" value="F:metal ion binding"/>
    <property type="evidence" value="ECO:0007669"/>
    <property type="project" value="UniProtKB-KW"/>
</dbReference>
<dbReference type="PANTHER" id="PTHR35201">
    <property type="entry name" value="TERPENE SYNTHASE"/>
    <property type="match status" value="1"/>
</dbReference>
<dbReference type="Proteomes" id="UP000190166">
    <property type="component" value="Unassembled WGS sequence"/>
</dbReference>
<dbReference type="InterPro" id="IPR008949">
    <property type="entry name" value="Isoprenoid_synthase_dom_sf"/>
</dbReference>
<evidence type="ECO:0000256" key="1">
    <source>
        <dbReference type="RuleBase" id="RU366034"/>
    </source>
</evidence>
<dbReference type="GO" id="GO:0010333">
    <property type="term" value="F:terpene synthase activity"/>
    <property type="evidence" value="ECO:0007669"/>
    <property type="project" value="InterPro"/>
</dbReference>
<organism evidence="2 3">
    <name type="scientific">Chitinophaga ginsengisegetis</name>
    <dbReference type="NCBI Taxonomy" id="393003"/>
    <lineage>
        <taxon>Bacteria</taxon>
        <taxon>Pseudomonadati</taxon>
        <taxon>Bacteroidota</taxon>
        <taxon>Chitinophagia</taxon>
        <taxon>Chitinophagales</taxon>
        <taxon>Chitinophagaceae</taxon>
        <taxon>Chitinophaga</taxon>
    </lineage>
</organism>
<sequence length="315" mass="36819">MSNALTSCVTIPGKSKINSCYQDTQNDTLKWVQKFDIAPKFKPLSWYSKARFGFQAAREYPDATYAQVSLAGDLLSWLFTVDDSCDRGSSDAVTALEMRRQLEIFISILDDKYIEDDHSLSIALKDILRRFSAISSPFLYRKYCMHMTDYLNECFFEIDMQIDGLMPSIDRYYKERPYTGFYIMFPLVAIFEKLNLPDEVYDHSSIQEIELILNLLGCLSNDLHSIVREAKLEKPGFNLIFIAQKELDLARDEAVQYVINEHRTHLRRFKQLRKELPYWGKAVNMQVDRYIQGLYTIVRGYDDWAVIDTGRYENI</sequence>
<dbReference type="SUPFAM" id="SSF48576">
    <property type="entry name" value="Terpenoid synthases"/>
    <property type="match status" value="1"/>
</dbReference>
<evidence type="ECO:0000313" key="3">
    <source>
        <dbReference type="Proteomes" id="UP000190166"/>
    </source>
</evidence>
<keyword evidence="1" id="KW-0479">Metal-binding</keyword>
<keyword evidence="1" id="KW-0460">Magnesium</keyword>